<feature type="region of interest" description="Disordered" evidence="1">
    <location>
        <begin position="138"/>
        <end position="196"/>
    </location>
</feature>
<dbReference type="HOGENOM" id="CLU_1392705_0_0_1"/>
<organism evidence="2 3">
    <name type="scientific">Tetrahymena thermophila (strain SB210)</name>
    <dbReference type="NCBI Taxonomy" id="312017"/>
    <lineage>
        <taxon>Eukaryota</taxon>
        <taxon>Sar</taxon>
        <taxon>Alveolata</taxon>
        <taxon>Ciliophora</taxon>
        <taxon>Intramacronucleata</taxon>
        <taxon>Oligohymenophorea</taxon>
        <taxon>Hymenostomatida</taxon>
        <taxon>Tetrahymenina</taxon>
        <taxon>Tetrahymenidae</taxon>
        <taxon>Tetrahymena</taxon>
    </lineage>
</organism>
<accession>Q23DU4</accession>
<dbReference type="InParanoid" id="Q23DU4"/>
<name>Q23DU4_TETTS</name>
<reference evidence="3" key="1">
    <citation type="journal article" date="2006" name="PLoS Biol.">
        <title>Macronuclear genome sequence of the ciliate Tetrahymena thermophila, a model eukaryote.</title>
        <authorList>
            <person name="Eisen J.A."/>
            <person name="Coyne R.S."/>
            <person name="Wu M."/>
            <person name="Wu D."/>
            <person name="Thiagarajan M."/>
            <person name="Wortman J.R."/>
            <person name="Badger J.H."/>
            <person name="Ren Q."/>
            <person name="Amedeo P."/>
            <person name="Jones K.M."/>
            <person name="Tallon L.J."/>
            <person name="Delcher A.L."/>
            <person name="Salzberg S.L."/>
            <person name="Silva J.C."/>
            <person name="Haas B.J."/>
            <person name="Majoros W.H."/>
            <person name="Farzad M."/>
            <person name="Carlton J.M."/>
            <person name="Smith R.K. Jr."/>
            <person name="Garg J."/>
            <person name="Pearlman R.E."/>
            <person name="Karrer K.M."/>
            <person name="Sun L."/>
            <person name="Manning G."/>
            <person name="Elde N.C."/>
            <person name="Turkewitz A.P."/>
            <person name="Asai D.J."/>
            <person name="Wilkes D.E."/>
            <person name="Wang Y."/>
            <person name="Cai H."/>
            <person name="Collins K."/>
            <person name="Stewart B.A."/>
            <person name="Lee S.R."/>
            <person name="Wilamowska K."/>
            <person name="Weinberg Z."/>
            <person name="Ruzzo W.L."/>
            <person name="Wloga D."/>
            <person name="Gaertig J."/>
            <person name="Frankel J."/>
            <person name="Tsao C.-C."/>
            <person name="Gorovsky M.A."/>
            <person name="Keeling P.J."/>
            <person name="Waller R.F."/>
            <person name="Patron N.J."/>
            <person name="Cherry J.M."/>
            <person name="Stover N.A."/>
            <person name="Krieger C.J."/>
            <person name="del Toro C."/>
            <person name="Ryder H.F."/>
            <person name="Williamson S.C."/>
            <person name="Barbeau R.A."/>
            <person name="Hamilton E.P."/>
            <person name="Orias E."/>
        </authorList>
    </citation>
    <scope>NUCLEOTIDE SEQUENCE [LARGE SCALE GENOMIC DNA]</scope>
    <source>
        <strain evidence="3">SB210</strain>
    </source>
</reference>
<gene>
    <name evidence="2" type="ORF">TTHERM_00044980</name>
</gene>
<feature type="compositionally biased region" description="Acidic residues" evidence="1">
    <location>
        <begin position="169"/>
        <end position="186"/>
    </location>
</feature>
<evidence type="ECO:0000313" key="2">
    <source>
        <dbReference type="EMBL" id="EAR94665.1"/>
    </source>
</evidence>
<dbReference type="EMBL" id="GG662712">
    <property type="protein sequence ID" value="EAR94665.1"/>
    <property type="molecule type" value="Genomic_DNA"/>
</dbReference>
<evidence type="ECO:0000313" key="3">
    <source>
        <dbReference type="Proteomes" id="UP000009168"/>
    </source>
</evidence>
<feature type="compositionally biased region" description="Basic and acidic residues" evidence="1">
    <location>
        <begin position="140"/>
        <end position="168"/>
    </location>
</feature>
<dbReference type="GeneID" id="7836785"/>
<dbReference type="KEGG" id="tet:TTHERM_00044980"/>
<evidence type="ECO:0000256" key="1">
    <source>
        <dbReference type="SAM" id="MobiDB-lite"/>
    </source>
</evidence>
<dbReference type="Proteomes" id="UP000009168">
    <property type="component" value="Unassembled WGS sequence"/>
</dbReference>
<keyword evidence="3" id="KW-1185">Reference proteome</keyword>
<sequence>MTEQVEEKNLRPARIYNFIKQDYIDMRELPNVKVSSGSYSISTEDKKLAIKSIIMRKKRQRGYDRILFQTQNTVRSKEEEAELKKDRHSFINYLKRKYKTQIPEELLDKSKQIQKQHSRGWTISDIIQYVEQKNSKKAIKKELKKEEKTKDKKKKEKQEQEEQEKDNFNEDESFEELANIDDDNINDESGGGDYDD</sequence>
<dbReference type="AlphaFoldDB" id="Q23DU4"/>
<protein>
    <submittedName>
        <fullName evidence="2">Uncharacterized protein</fullName>
    </submittedName>
</protein>
<dbReference type="RefSeq" id="XP_001014592.1">
    <property type="nucleotide sequence ID" value="XM_001014592.1"/>
</dbReference>
<proteinExistence type="predicted"/>